<gene>
    <name evidence="11" type="ORF">KIW84_051655</name>
</gene>
<dbReference type="PROSITE" id="PS50942">
    <property type="entry name" value="ENTH"/>
    <property type="match status" value="1"/>
</dbReference>
<feature type="transmembrane region" description="Helical" evidence="9">
    <location>
        <begin position="393"/>
        <end position="415"/>
    </location>
</feature>
<evidence type="ECO:0000256" key="9">
    <source>
        <dbReference type="PROSITE-ProRule" id="PRU00243"/>
    </source>
</evidence>
<dbReference type="PANTHER" id="PTHR22951:SF24">
    <property type="entry name" value="ENTH DOMAIN-CONTAINING PROTEIN"/>
    <property type="match status" value="1"/>
</dbReference>
<dbReference type="SMART" id="SM00273">
    <property type="entry name" value="ENTH"/>
    <property type="match status" value="1"/>
</dbReference>
<dbReference type="Proteomes" id="UP001058974">
    <property type="component" value="Chromosome 5"/>
</dbReference>
<evidence type="ECO:0000259" key="10">
    <source>
        <dbReference type="PROSITE" id="PS50942"/>
    </source>
</evidence>
<evidence type="ECO:0000256" key="4">
    <source>
        <dbReference type="ARBA" id="ARBA00022583"/>
    </source>
</evidence>
<dbReference type="GO" id="GO:0048268">
    <property type="term" value="P:clathrin coat assembly"/>
    <property type="evidence" value="ECO:0007669"/>
    <property type="project" value="InterPro"/>
</dbReference>
<dbReference type="AlphaFoldDB" id="A0A9D4WMN6"/>
<evidence type="ECO:0000256" key="3">
    <source>
        <dbReference type="ARBA" id="ARBA00004600"/>
    </source>
</evidence>
<dbReference type="GO" id="GO:0005545">
    <property type="term" value="F:1-phosphatidylinositol binding"/>
    <property type="evidence" value="ECO:0007669"/>
    <property type="project" value="TreeGrafter"/>
</dbReference>
<dbReference type="InterPro" id="IPR048050">
    <property type="entry name" value="ANTH_N_plant"/>
</dbReference>
<dbReference type="GO" id="GO:0005905">
    <property type="term" value="C:clathrin-coated pit"/>
    <property type="evidence" value="ECO:0007669"/>
    <property type="project" value="UniProtKB-SubCell"/>
</dbReference>
<name>A0A9D4WMN6_PEA</name>
<dbReference type="GO" id="GO:0072583">
    <property type="term" value="P:clathrin-dependent endocytosis"/>
    <property type="evidence" value="ECO:0007669"/>
    <property type="project" value="InterPro"/>
</dbReference>
<dbReference type="GO" id="GO:0030136">
    <property type="term" value="C:clathrin-coated vesicle"/>
    <property type="evidence" value="ECO:0007669"/>
    <property type="project" value="UniProtKB-SubCell"/>
</dbReference>
<comment type="caution">
    <text evidence="9">Lacks conserved residue(s) required for the propagation of feature annotation.</text>
</comment>
<dbReference type="PANTHER" id="PTHR22951">
    <property type="entry name" value="CLATHRIN ASSEMBLY PROTEIN"/>
    <property type="match status" value="1"/>
</dbReference>
<dbReference type="CDD" id="cd16987">
    <property type="entry name" value="ANTH_N_AP180_plant"/>
    <property type="match status" value="1"/>
</dbReference>
<dbReference type="GO" id="GO:0005546">
    <property type="term" value="F:phosphatidylinositol-4,5-bisphosphate binding"/>
    <property type="evidence" value="ECO:0007669"/>
    <property type="project" value="TreeGrafter"/>
</dbReference>
<evidence type="ECO:0000256" key="6">
    <source>
        <dbReference type="ARBA" id="ARBA00023136"/>
    </source>
</evidence>
<dbReference type="Pfam" id="PF07651">
    <property type="entry name" value="ANTH"/>
    <property type="match status" value="1"/>
</dbReference>
<keyword evidence="12" id="KW-1185">Reference proteome</keyword>
<keyword evidence="8" id="KW-0968">Cytoplasmic vesicle</keyword>
<dbReference type="InterPro" id="IPR045192">
    <property type="entry name" value="AP180-like"/>
</dbReference>
<comment type="caution">
    <text evidence="11">The sequence shown here is derived from an EMBL/GenBank/DDBJ whole genome shotgun (WGS) entry which is preliminary data.</text>
</comment>
<evidence type="ECO:0000256" key="2">
    <source>
        <dbReference type="ARBA" id="ARBA00004555"/>
    </source>
</evidence>
<keyword evidence="4" id="KW-0254">Endocytosis</keyword>
<protein>
    <recommendedName>
        <fullName evidence="10">ENTH domain-containing protein</fullName>
    </recommendedName>
</protein>
<dbReference type="SUPFAM" id="SSF48464">
    <property type="entry name" value="ENTH/VHS domain"/>
    <property type="match status" value="1"/>
</dbReference>
<dbReference type="GO" id="GO:0000149">
    <property type="term" value="F:SNARE binding"/>
    <property type="evidence" value="ECO:0007669"/>
    <property type="project" value="TreeGrafter"/>
</dbReference>
<evidence type="ECO:0000313" key="11">
    <source>
        <dbReference type="EMBL" id="KAI5404577.1"/>
    </source>
</evidence>
<evidence type="ECO:0000256" key="1">
    <source>
        <dbReference type="ARBA" id="ARBA00004132"/>
    </source>
</evidence>
<keyword evidence="7" id="KW-0168">Coated pit</keyword>
<accession>A0A9D4WMN6</accession>
<evidence type="ECO:0000256" key="7">
    <source>
        <dbReference type="ARBA" id="ARBA00023176"/>
    </source>
</evidence>
<feature type="transmembrane region" description="Helical" evidence="9">
    <location>
        <begin position="427"/>
        <end position="447"/>
    </location>
</feature>
<evidence type="ECO:0000256" key="5">
    <source>
        <dbReference type="ARBA" id="ARBA00023034"/>
    </source>
</evidence>
<organism evidence="11 12">
    <name type="scientific">Pisum sativum</name>
    <name type="common">Garden pea</name>
    <name type="synonym">Lathyrus oleraceus</name>
    <dbReference type="NCBI Taxonomy" id="3888"/>
    <lineage>
        <taxon>Eukaryota</taxon>
        <taxon>Viridiplantae</taxon>
        <taxon>Streptophyta</taxon>
        <taxon>Embryophyta</taxon>
        <taxon>Tracheophyta</taxon>
        <taxon>Spermatophyta</taxon>
        <taxon>Magnoliopsida</taxon>
        <taxon>eudicotyledons</taxon>
        <taxon>Gunneridae</taxon>
        <taxon>Pentapetalae</taxon>
        <taxon>rosids</taxon>
        <taxon>fabids</taxon>
        <taxon>Fabales</taxon>
        <taxon>Fabaceae</taxon>
        <taxon>Papilionoideae</taxon>
        <taxon>50 kb inversion clade</taxon>
        <taxon>NPAAA clade</taxon>
        <taxon>Hologalegina</taxon>
        <taxon>IRL clade</taxon>
        <taxon>Fabeae</taxon>
        <taxon>Lathyrus</taxon>
    </lineage>
</organism>
<evidence type="ECO:0000313" key="12">
    <source>
        <dbReference type="Proteomes" id="UP001058974"/>
    </source>
</evidence>
<dbReference type="Gramene" id="Psat05G0165500-T1">
    <property type="protein sequence ID" value="KAI5404577.1"/>
    <property type="gene ID" value="KIW84_051655"/>
</dbReference>
<dbReference type="Gene3D" id="1.25.40.90">
    <property type="match status" value="1"/>
</dbReference>
<keyword evidence="9" id="KW-1133">Transmembrane helix</keyword>
<sequence>MAQQKKKLKTLTNILKDKASVIYASLSIKRHVSSVHINILRATSHSLSSPPSESQIAAVLSIGNTSYTLPRACINSLMDRLHGTKNATVAMKCLFTLHNVILKGPFTLKDQFSCYPSYGGRNFLNLSTFRDDSDFESVQLSSWVRWYGAVLEQFLTISRIFGYYMNSNSIKNDSVMMMKFSNADLLYKLEGLVVFVEKISDVPESLDLQRNELVYEIVRMVGEDYRNVQGEILLRLEELGKRIDRFEDVSELNELVSYLKRLEESREKLVLLFVNRRKNNGFWEMVREIKMRGLEKKKEIEGKWLTVVVGRNTVVAAELTRCTNPFLEPGQYFPVPQMSFTTVTDRSIFVLQANVRAMVKVVRVLSNFKSLRQDEATRKKYVEHIKNEIRSCYAYNEFLIGSCFVFMSFCISRVVPVPLNFSIMCKSLLLGAIGCGSQILGYISINYSSPTLVKDGKVHMKEFPDELSLVLLYSISATIISTFVALLSVPNASAWKIGLNLSLISIVSSVSCTANRIKGLSIAFETALYCKQVL</sequence>
<feature type="transmembrane region" description="Helical" evidence="9">
    <location>
        <begin position="467"/>
        <end position="489"/>
    </location>
</feature>
<dbReference type="FunFam" id="1.25.40.90:FF:000035">
    <property type="entry name" value="Putative clathrin assembly protein At4g40080"/>
    <property type="match status" value="1"/>
</dbReference>
<reference evidence="11 12" key="1">
    <citation type="journal article" date="2022" name="Nat. Genet.">
        <title>Improved pea reference genome and pan-genome highlight genomic features and evolutionary characteristics.</title>
        <authorList>
            <person name="Yang T."/>
            <person name="Liu R."/>
            <person name="Luo Y."/>
            <person name="Hu S."/>
            <person name="Wang D."/>
            <person name="Wang C."/>
            <person name="Pandey M.K."/>
            <person name="Ge S."/>
            <person name="Xu Q."/>
            <person name="Li N."/>
            <person name="Li G."/>
            <person name="Huang Y."/>
            <person name="Saxena R.K."/>
            <person name="Ji Y."/>
            <person name="Li M."/>
            <person name="Yan X."/>
            <person name="He Y."/>
            <person name="Liu Y."/>
            <person name="Wang X."/>
            <person name="Xiang C."/>
            <person name="Varshney R.K."/>
            <person name="Ding H."/>
            <person name="Gao S."/>
            <person name="Zong X."/>
        </authorList>
    </citation>
    <scope>NUCLEOTIDE SEQUENCE [LARGE SCALE GENOMIC DNA]</scope>
    <source>
        <strain evidence="11 12">cv. Zhongwan 6</strain>
    </source>
</reference>
<dbReference type="GO" id="GO:0005794">
    <property type="term" value="C:Golgi apparatus"/>
    <property type="evidence" value="ECO:0007669"/>
    <property type="project" value="UniProtKB-SubCell"/>
</dbReference>
<evidence type="ECO:0000256" key="8">
    <source>
        <dbReference type="ARBA" id="ARBA00023329"/>
    </source>
</evidence>
<dbReference type="GO" id="GO:0032050">
    <property type="term" value="F:clathrin heavy chain binding"/>
    <property type="evidence" value="ECO:0007669"/>
    <property type="project" value="TreeGrafter"/>
</dbReference>
<dbReference type="EMBL" id="JAMSHJ010000005">
    <property type="protein sequence ID" value="KAI5404577.1"/>
    <property type="molecule type" value="Genomic_DNA"/>
</dbReference>
<dbReference type="GO" id="GO:0006900">
    <property type="term" value="P:vesicle budding from membrane"/>
    <property type="evidence" value="ECO:0007669"/>
    <property type="project" value="TreeGrafter"/>
</dbReference>
<comment type="subcellular location">
    <subcellularLocation>
        <location evidence="1">Cytoplasmic vesicle</location>
        <location evidence="1">Clathrin-coated vesicle</location>
    </subcellularLocation>
    <subcellularLocation>
        <location evidence="2">Golgi apparatus</location>
    </subcellularLocation>
    <subcellularLocation>
        <location evidence="3">Membrane</location>
        <location evidence="3">Clathrin-coated pit</location>
    </subcellularLocation>
</comment>
<feature type="domain" description="ENTH" evidence="10">
    <location>
        <begin position="27"/>
        <end position="165"/>
    </location>
</feature>
<dbReference type="InterPro" id="IPR011417">
    <property type="entry name" value="ANTH_dom"/>
</dbReference>
<proteinExistence type="predicted"/>
<keyword evidence="5" id="KW-0333">Golgi apparatus</keyword>
<keyword evidence="9" id="KW-0812">Transmembrane</keyword>
<dbReference type="InterPro" id="IPR008942">
    <property type="entry name" value="ENTH_VHS"/>
</dbReference>
<keyword evidence="6 9" id="KW-0472">Membrane</keyword>
<dbReference type="InterPro" id="IPR013809">
    <property type="entry name" value="ENTH"/>
</dbReference>